<dbReference type="PANTHER" id="PTHR47843">
    <property type="entry name" value="BTB DOMAIN-CONTAINING PROTEIN-RELATED"/>
    <property type="match status" value="1"/>
</dbReference>
<evidence type="ECO:0008006" key="3">
    <source>
        <dbReference type="Google" id="ProtNLM"/>
    </source>
</evidence>
<evidence type="ECO:0000313" key="1">
    <source>
        <dbReference type="EMBL" id="KAJ4328624.1"/>
    </source>
</evidence>
<accession>A0A9W9BT29</accession>
<dbReference type="Proteomes" id="UP001140502">
    <property type="component" value="Unassembled WGS sequence"/>
</dbReference>
<keyword evidence="2" id="KW-1185">Reference proteome</keyword>
<dbReference type="PANTHER" id="PTHR47843:SF2">
    <property type="entry name" value="BTB DOMAIN-CONTAINING PROTEIN"/>
    <property type="match status" value="1"/>
</dbReference>
<proteinExistence type="predicted"/>
<dbReference type="EMBL" id="JAPEUR010000009">
    <property type="protein sequence ID" value="KAJ4328624.1"/>
    <property type="molecule type" value="Genomic_DNA"/>
</dbReference>
<name>A0A9W9BT29_9HYPO</name>
<protein>
    <recommendedName>
        <fullName evidence="3">BTB domain-containing protein</fullName>
    </recommendedName>
</protein>
<organism evidence="1 2">
    <name type="scientific">Fusarium piperis</name>
    <dbReference type="NCBI Taxonomy" id="1435070"/>
    <lineage>
        <taxon>Eukaryota</taxon>
        <taxon>Fungi</taxon>
        <taxon>Dikarya</taxon>
        <taxon>Ascomycota</taxon>
        <taxon>Pezizomycotina</taxon>
        <taxon>Sordariomycetes</taxon>
        <taxon>Hypocreomycetidae</taxon>
        <taxon>Hypocreales</taxon>
        <taxon>Nectriaceae</taxon>
        <taxon>Fusarium</taxon>
        <taxon>Fusarium solani species complex</taxon>
    </lineage>
</organism>
<comment type="caution">
    <text evidence="1">The sequence shown here is derived from an EMBL/GenBank/DDBJ whole genome shotgun (WGS) entry which is preliminary data.</text>
</comment>
<gene>
    <name evidence="1" type="ORF">N0V84_000983</name>
</gene>
<evidence type="ECO:0000313" key="2">
    <source>
        <dbReference type="Proteomes" id="UP001140502"/>
    </source>
</evidence>
<dbReference type="OrthoDB" id="9997739at2759"/>
<sequence length="251" mass="28504">MDSSNIHQIVSSPMAQFRIGPNQAEFSINSELIAVQSPSLGNIIRHHEGRFDDRPILWKHVDVNTFICFSEFAFTGDYNGVEPRPRQVPPAIISQPSPVPKTTKLRLASSAGDPVCGYSSFLWNNFAARYPGHEFSQHDAVDSRTHTCADVFLCHARVFIFADRYRVTSLRDLAIRKLWIAMVNMTFTGNAIPDITELAKYVYKSTTRESPAGKEIRNLVRRYIIMRLKRMSSNSEFRDFACNSELLDAIN</sequence>
<reference evidence="1" key="1">
    <citation type="submission" date="2022-10" db="EMBL/GenBank/DDBJ databases">
        <title>Tapping the CABI collections for fungal endophytes: first genome assemblies for Collariella, Neodidymelliopsis, Ascochyta clinopodiicola, Didymella pomorum, Didymosphaeria variabile, Neocosmospora piperis and Neocucurbitaria cava.</title>
        <authorList>
            <person name="Hill R."/>
        </authorList>
    </citation>
    <scope>NUCLEOTIDE SEQUENCE</scope>
    <source>
        <strain evidence="1">IMI 366586</strain>
    </source>
</reference>
<dbReference type="AlphaFoldDB" id="A0A9W9BT29"/>